<proteinExistence type="predicted"/>
<comment type="subcellular location">
    <subcellularLocation>
        <location evidence="1">Cell membrane</location>
        <topology evidence="1">Multi-pass membrane protein</topology>
    </subcellularLocation>
</comment>
<keyword evidence="3 6" id="KW-0812">Transmembrane</keyword>
<evidence type="ECO:0000256" key="1">
    <source>
        <dbReference type="ARBA" id="ARBA00004651"/>
    </source>
</evidence>
<keyword evidence="2" id="KW-1003">Cell membrane</keyword>
<dbReference type="EMBL" id="FUWO01000029">
    <property type="protein sequence ID" value="SJZ86564.1"/>
    <property type="molecule type" value="Genomic_DNA"/>
</dbReference>
<dbReference type="RefSeq" id="WP_078756609.1">
    <property type="nucleotide sequence ID" value="NZ_FUWO01000029.1"/>
</dbReference>
<gene>
    <name evidence="7" type="ORF">SAMN02746011_01951</name>
</gene>
<evidence type="ECO:0000256" key="3">
    <source>
        <dbReference type="ARBA" id="ARBA00022692"/>
    </source>
</evidence>
<evidence type="ECO:0000313" key="8">
    <source>
        <dbReference type="Proteomes" id="UP000189941"/>
    </source>
</evidence>
<keyword evidence="8" id="KW-1185">Reference proteome</keyword>
<evidence type="ECO:0000256" key="4">
    <source>
        <dbReference type="ARBA" id="ARBA00022989"/>
    </source>
</evidence>
<feature type="transmembrane region" description="Helical" evidence="6">
    <location>
        <begin position="113"/>
        <end position="133"/>
    </location>
</feature>
<protein>
    <submittedName>
        <fullName evidence="7">Predicted membrane protein</fullName>
    </submittedName>
</protein>
<evidence type="ECO:0000256" key="2">
    <source>
        <dbReference type="ARBA" id="ARBA00022475"/>
    </source>
</evidence>
<organism evidence="7 8">
    <name type="scientific">Globicatella sulfidifaciens DSM 15739</name>
    <dbReference type="NCBI Taxonomy" id="1121925"/>
    <lineage>
        <taxon>Bacteria</taxon>
        <taxon>Bacillati</taxon>
        <taxon>Bacillota</taxon>
        <taxon>Bacilli</taxon>
        <taxon>Lactobacillales</taxon>
        <taxon>Aerococcaceae</taxon>
        <taxon>Globicatella</taxon>
    </lineage>
</organism>
<feature type="transmembrane region" description="Helical" evidence="6">
    <location>
        <begin position="139"/>
        <end position="157"/>
    </location>
</feature>
<name>A0A1T4P4X8_9LACT</name>
<evidence type="ECO:0000256" key="6">
    <source>
        <dbReference type="SAM" id="Phobius"/>
    </source>
</evidence>
<keyword evidence="4 6" id="KW-1133">Transmembrane helix</keyword>
<reference evidence="8" key="1">
    <citation type="submission" date="2017-02" db="EMBL/GenBank/DDBJ databases">
        <authorList>
            <person name="Varghese N."/>
            <person name="Submissions S."/>
        </authorList>
    </citation>
    <scope>NUCLEOTIDE SEQUENCE [LARGE SCALE GENOMIC DNA]</scope>
    <source>
        <strain evidence="8">DSM 15739</strain>
    </source>
</reference>
<dbReference type="AlphaFoldDB" id="A0A1T4P4X8"/>
<dbReference type="Pfam" id="PF06081">
    <property type="entry name" value="ArAE_1"/>
    <property type="match status" value="1"/>
</dbReference>
<feature type="transmembrane region" description="Helical" evidence="6">
    <location>
        <begin position="87"/>
        <end position="106"/>
    </location>
</feature>
<keyword evidence="5 6" id="KW-0472">Membrane</keyword>
<feature type="transmembrane region" description="Helical" evidence="6">
    <location>
        <begin position="12"/>
        <end position="29"/>
    </location>
</feature>
<feature type="transmembrane region" description="Helical" evidence="6">
    <location>
        <begin position="61"/>
        <end position="81"/>
    </location>
</feature>
<dbReference type="Proteomes" id="UP000189941">
    <property type="component" value="Unassembled WGS sequence"/>
</dbReference>
<dbReference type="GO" id="GO:0005886">
    <property type="term" value="C:plasma membrane"/>
    <property type="evidence" value="ECO:0007669"/>
    <property type="project" value="UniProtKB-SubCell"/>
</dbReference>
<evidence type="ECO:0000313" key="7">
    <source>
        <dbReference type="EMBL" id="SJZ86564.1"/>
    </source>
</evidence>
<sequence>MVNKSPFKIGWRTIKTVVGVFIILLLFHWLNRSPATLACLACVFAMQGDISKSITFGRYRIVGNTLGALIAALVVQIELIFGIEHPYVHIITVSLGVLLVIVSCNVLNSDKSIVNSCATYFVVLLTISSSQLVSYTIERISDCFIGVIIAIIVNYLLPGSKPQPTESESL</sequence>
<evidence type="ECO:0000256" key="5">
    <source>
        <dbReference type="ARBA" id="ARBA00023136"/>
    </source>
</evidence>
<dbReference type="OrthoDB" id="1653617at2"/>
<accession>A0A1T4P4X8</accession>
<dbReference type="InterPro" id="IPR010343">
    <property type="entry name" value="ArAE_1"/>
</dbReference>
<dbReference type="STRING" id="1121925.SAMN02746011_01951"/>